<comment type="caution">
    <text evidence="1">The sequence shown here is derived from an EMBL/GenBank/DDBJ whole genome shotgun (WGS) entry which is preliminary data.</text>
</comment>
<sequence>MILVLLVGAPQLAEAQLEENLSSFTDETAQGYLKPLAEAFGQSLNTGFFTSASIPVEGFRVRLEVQAMSVFFGDDDDTFMGMTGGEFSPAQEVEANTVVGPTNAVIVEGDGGTEYLFPGGFDLSSFTLAVPQLTIGSYMGTEATVRWIAVDTGDAEFGDIDLLGLGLRHNVSQYFDDLPVELAGSVFYQTLKVGDDDLIDATALSFGIQASKNYGVLEPFGSVNLDSFSMTSQYTTNAGAADEESIKVDFDNELDLHLLLGVGAHLGLLHVHVAGHISDRVGISGGLAFGL</sequence>
<reference evidence="1 2" key="1">
    <citation type="submission" date="2020-03" db="EMBL/GenBank/DDBJ databases">
        <title>Metabolic flexibility allows generalist bacteria to become dominant in a frequently disturbed ecosystem.</title>
        <authorList>
            <person name="Chen Y.-J."/>
            <person name="Leung P.M."/>
            <person name="Bay S.K."/>
            <person name="Hugenholtz P."/>
            <person name="Kessler A.J."/>
            <person name="Shelley G."/>
            <person name="Waite D.W."/>
            <person name="Cook P.L."/>
            <person name="Greening C."/>
        </authorList>
    </citation>
    <scope>NUCLEOTIDE SEQUENCE [LARGE SCALE GENOMIC DNA]</scope>
    <source>
        <strain evidence="1">SS_bin_28</strain>
    </source>
</reference>
<evidence type="ECO:0000313" key="2">
    <source>
        <dbReference type="Proteomes" id="UP000547674"/>
    </source>
</evidence>
<gene>
    <name evidence="1" type="ORF">HKN21_09285</name>
</gene>
<protein>
    <submittedName>
        <fullName evidence="1">Uncharacterized protein</fullName>
    </submittedName>
</protein>
<dbReference type="EMBL" id="JABDJR010000367">
    <property type="protein sequence ID" value="NNF06940.1"/>
    <property type="molecule type" value="Genomic_DNA"/>
</dbReference>
<proteinExistence type="predicted"/>
<dbReference type="AlphaFoldDB" id="A0A7Y2E993"/>
<dbReference type="Proteomes" id="UP000547674">
    <property type="component" value="Unassembled WGS sequence"/>
</dbReference>
<evidence type="ECO:0000313" key="1">
    <source>
        <dbReference type="EMBL" id="NNF06940.1"/>
    </source>
</evidence>
<accession>A0A7Y2E993</accession>
<dbReference type="Pfam" id="PF20230">
    <property type="entry name" value="DUF6588"/>
    <property type="match status" value="1"/>
</dbReference>
<name>A0A7Y2E993_UNCEI</name>
<organism evidence="1 2">
    <name type="scientific">Eiseniibacteriota bacterium</name>
    <dbReference type="NCBI Taxonomy" id="2212470"/>
    <lineage>
        <taxon>Bacteria</taxon>
        <taxon>Candidatus Eiseniibacteriota</taxon>
    </lineage>
</organism>
<dbReference type="InterPro" id="IPR046495">
    <property type="entry name" value="DUF6588"/>
</dbReference>